<feature type="signal peptide" evidence="1">
    <location>
        <begin position="1"/>
        <end position="19"/>
    </location>
</feature>
<dbReference type="OMA" id="IRFLQCK"/>
<keyword evidence="6" id="KW-1185">Reference proteome</keyword>
<evidence type="ECO:0000313" key="4">
    <source>
        <dbReference type="EMBL" id="UMM30220.1"/>
    </source>
</evidence>
<dbReference type="PANTHER" id="PTHR31897">
    <property type="entry name" value="PROTEIN CBG17011-RELATED"/>
    <property type="match status" value="1"/>
</dbReference>
<name>A0AAE9AH20_CAEBR</name>
<accession>A0AAE9AH20</accession>
<dbReference type="PANTHER" id="PTHR31897:SF7">
    <property type="entry name" value="DUF19 DOMAIN-CONTAINING PROTEIN"/>
    <property type="match status" value="1"/>
</dbReference>
<keyword evidence="1" id="KW-0732">Signal</keyword>
<proteinExistence type="predicted"/>
<organism evidence="3 5">
    <name type="scientific">Caenorhabditis briggsae</name>
    <dbReference type="NCBI Taxonomy" id="6238"/>
    <lineage>
        <taxon>Eukaryota</taxon>
        <taxon>Metazoa</taxon>
        <taxon>Ecdysozoa</taxon>
        <taxon>Nematoda</taxon>
        <taxon>Chromadorea</taxon>
        <taxon>Rhabditida</taxon>
        <taxon>Rhabditina</taxon>
        <taxon>Rhabditomorpha</taxon>
        <taxon>Rhabditoidea</taxon>
        <taxon>Rhabditidae</taxon>
        <taxon>Peloderinae</taxon>
        <taxon>Caenorhabditis</taxon>
    </lineage>
</organism>
<dbReference type="InterPro" id="IPR002542">
    <property type="entry name" value="T20D4.11-like_dom"/>
</dbReference>
<evidence type="ECO:0000256" key="1">
    <source>
        <dbReference type="SAM" id="SignalP"/>
    </source>
</evidence>
<reference evidence="3 5" key="2">
    <citation type="submission" date="2022-05" db="EMBL/GenBank/DDBJ databases">
        <title>Chromosome-level reference genomes for two strains of Caenorhabditis briggsae: an improved platform for comparative genomics.</title>
        <authorList>
            <person name="Stevens L."/>
            <person name="Andersen E.C."/>
        </authorList>
    </citation>
    <scope>NUCLEOTIDE SEQUENCE [LARGE SCALE GENOMIC DNA]</scope>
    <source>
        <strain evidence="3">QX1410_ONT</strain>
        <tissue evidence="3">Whole-organism</tissue>
    </source>
</reference>
<sequence length="175" mass="19086">MKLLLIALILIPLTSLASTCTTTDQIRFLQCKGSIVKIQDTLKKYAPYTATPVPQSVFKMISKLCDQALTCVEQIECAEAKRGVSMMDFACEGIQMSSGPFGDCMAKLQTSPPDAYKYSCAPIFAKDALDTISKGCQMFTNDVECVKSVALEYCGVEAVVAFNKGTPYMKNLLKC</sequence>
<evidence type="ECO:0000259" key="2">
    <source>
        <dbReference type="Pfam" id="PF01579"/>
    </source>
</evidence>
<evidence type="ECO:0000313" key="5">
    <source>
        <dbReference type="Proteomes" id="UP000827892"/>
    </source>
</evidence>
<reference evidence="4 6" key="1">
    <citation type="submission" date="2022-04" db="EMBL/GenBank/DDBJ databases">
        <title>Chromosome-level reference genomes for two strains of Caenorhabditis briggsae: an improved platform for comparative genomics.</title>
        <authorList>
            <person name="Stevens L."/>
            <person name="Andersen E."/>
        </authorList>
    </citation>
    <scope>NUCLEOTIDE SEQUENCE [LARGE SCALE GENOMIC DNA]</scope>
    <source>
        <strain evidence="4">VX34</strain>
        <tissue evidence="4">Whole-organism</tissue>
    </source>
</reference>
<feature type="domain" description="T20D4.11-like" evidence="2">
    <location>
        <begin position="20"/>
        <end position="175"/>
    </location>
</feature>
<dbReference type="EMBL" id="CP092623">
    <property type="protein sequence ID" value="UMM30220.1"/>
    <property type="molecule type" value="Genomic_DNA"/>
</dbReference>
<feature type="chain" id="PRO_5044706674" description="T20D4.11-like domain-containing protein" evidence="1">
    <location>
        <begin position="20"/>
        <end position="175"/>
    </location>
</feature>
<dbReference type="EMBL" id="CP090894">
    <property type="protein sequence ID" value="ULT97044.1"/>
    <property type="molecule type" value="Genomic_DNA"/>
</dbReference>
<evidence type="ECO:0000313" key="6">
    <source>
        <dbReference type="Proteomes" id="UP000829354"/>
    </source>
</evidence>
<protein>
    <recommendedName>
        <fullName evidence="2">T20D4.11-like domain-containing protein</fullName>
    </recommendedName>
</protein>
<gene>
    <name evidence="3" type="ORF">L3Y34_005099</name>
    <name evidence="4" type="ORF">L5515_012193</name>
</gene>
<evidence type="ECO:0000313" key="3">
    <source>
        <dbReference type="EMBL" id="ULT97044.1"/>
    </source>
</evidence>
<dbReference type="Pfam" id="PF01579">
    <property type="entry name" value="DUF19"/>
    <property type="match status" value="1"/>
</dbReference>
<dbReference type="KEGG" id="cbr:CBG_04462"/>
<dbReference type="Proteomes" id="UP000827892">
    <property type="component" value="Chromosome IV"/>
</dbReference>
<dbReference type="AlphaFoldDB" id="A0AAE9AH20"/>
<dbReference type="RefSeq" id="XP_002634447.2">
    <property type="nucleotide sequence ID" value="XM_002634401.2"/>
</dbReference>
<dbReference type="Proteomes" id="UP000829354">
    <property type="component" value="Chromosome IV"/>
</dbReference>